<proteinExistence type="predicted"/>
<gene>
    <name evidence="1" type="ORF">L198_02047</name>
</gene>
<dbReference type="OrthoDB" id="10375017at2759"/>
<reference evidence="1 2" key="1">
    <citation type="submission" date="2016-06" db="EMBL/GenBank/DDBJ databases">
        <title>Evolution of pathogenesis and genome organization in the Tremellales.</title>
        <authorList>
            <person name="Cuomo C."/>
            <person name="Litvintseva A."/>
            <person name="Heitman J."/>
            <person name="Chen Y."/>
            <person name="Sun S."/>
            <person name="Springer D."/>
            <person name="Dromer F."/>
            <person name="Young S."/>
            <person name="Zeng Q."/>
            <person name="Chapman S."/>
            <person name="Gujja S."/>
            <person name="Saif S."/>
            <person name="Birren B."/>
        </authorList>
    </citation>
    <scope>NUCLEOTIDE SEQUENCE [LARGE SCALE GENOMIC DNA]</scope>
    <source>
        <strain evidence="1 2">CBS 7118</strain>
    </source>
</reference>
<evidence type="ECO:0000313" key="2">
    <source>
        <dbReference type="Proteomes" id="UP000094819"/>
    </source>
</evidence>
<sequence>MGAAHAPATICRFRYDNEAYKCITSYQRPQDKSPVAVIMLAQKALTPAALLAILPFALAAPASNTSSVPVSSSVAAPISSSSSSDEPAPSLYIRLDPFSTIHSHNDNEGDGDGQKRPYGLDGPGEIAFAFGDPEDYTAETFWVRYYKTAGVDPSVTGNFEIPDPTVWATGNPTTVVQCVATATASSKEDADVVPVPGLSTTTGAYQVKCSGLAE</sequence>
<name>A0A1E3JWW3_9TREE</name>
<keyword evidence="2" id="KW-1185">Reference proteome</keyword>
<organism evidence="1 2">
    <name type="scientific">Cryptococcus wingfieldii CBS 7118</name>
    <dbReference type="NCBI Taxonomy" id="1295528"/>
    <lineage>
        <taxon>Eukaryota</taxon>
        <taxon>Fungi</taxon>
        <taxon>Dikarya</taxon>
        <taxon>Basidiomycota</taxon>
        <taxon>Agaricomycotina</taxon>
        <taxon>Tremellomycetes</taxon>
        <taxon>Tremellales</taxon>
        <taxon>Cryptococcaceae</taxon>
        <taxon>Cryptococcus</taxon>
    </lineage>
</organism>
<dbReference type="GeneID" id="30191260"/>
<comment type="caution">
    <text evidence="1">The sequence shown here is derived from an EMBL/GenBank/DDBJ whole genome shotgun (WGS) entry which is preliminary data.</text>
</comment>
<dbReference type="RefSeq" id="XP_019034009.1">
    <property type="nucleotide sequence ID" value="XM_019174202.1"/>
</dbReference>
<dbReference type="Proteomes" id="UP000094819">
    <property type="component" value="Unassembled WGS sequence"/>
</dbReference>
<dbReference type="AlphaFoldDB" id="A0A1E3JWW3"/>
<protein>
    <submittedName>
        <fullName evidence="1">Uncharacterized protein</fullName>
    </submittedName>
</protein>
<evidence type="ECO:0000313" key="1">
    <source>
        <dbReference type="EMBL" id="ODO05354.1"/>
    </source>
</evidence>
<accession>A0A1E3JWW3</accession>
<dbReference type="EMBL" id="AWGH01000004">
    <property type="protein sequence ID" value="ODO05354.1"/>
    <property type="molecule type" value="Genomic_DNA"/>
</dbReference>